<organism evidence="1 2">
    <name type="scientific">Actinomadura rubrisoli</name>
    <dbReference type="NCBI Taxonomy" id="2530368"/>
    <lineage>
        <taxon>Bacteria</taxon>
        <taxon>Bacillati</taxon>
        <taxon>Actinomycetota</taxon>
        <taxon>Actinomycetes</taxon>
        <taxon>Streptosporangiales</taxon>
        <taxon>Thermomonosporaceae</taxon>
        <taxon>Actinomadura</taxon>
    </lineage>
</organism>
<proteinExistence type="predicted"/>
<protein>
    <submittedName>
        <fullName evidence="1">Uncharacterized protein</fullName>
    </submittedName>
</protein>
<dbReference type="RefSeq" id="WP_131889545.1">
    <property type="nucleotide sequence ID" value="NZ_SMKU01000011.1"/>
</dbReference>
<dbReference type="Proteomes" id="UP000294513">
    <property type="component" value="Unassembled WGS sequence"/>
</dbReference>
<reference evidence="1 2" key="1">
    <citation type="submission" date="2019-03" db="EMBL/GenBank/DDBJ databases">
        <title>Draft genome sequences of novel Actinobacteria.</title>
        <authorList>
            <person name="Sahin N."/>
            <person name="Ay H."/>
            <person name="Saygin H."/>
        </authorList>
    </citation>
    <scope>NUCLEOTIDE SEQUENCE [LARGE SCALE GENOMIC DNA]</scope>
    <source>
        <strain evidence="1 2">H3C3</strain>
    </source>
</reference>
<dbReference type="EMBL" id="SMKU01000011">
    <property type="protein sequence ID" value="TDD95453.1"/>
    <property type="molecule type" value="Genomic_DNA"/>
</dbReference>
<dbReference type="OrthoDB" id="1525338at2"/>
<dbReference type="AlphaFoldDB" id="A0A4R5CB82"/>
<evidence type="ECO:0000313" key="1">
    <source>
        <dbReference type="EMBL" id="TDD95453.1"/>
    </source>
</evidence>
<accession>A0A4R5CB82</accession>
<comment type="caution">
    <text evidence="1">The sequence shown here is derived from an EMBL/GenBank/DDBJ whole genome shotgun (WGS) entry which is preliminary data.</text>
</comment>
<sequence length="119" mass="12989">MNPCTVTTGFFVLGRCGRAAIAACPQCGRAVCGQHAAPQSGHCPECMAAHGYGSQNPYDPSWVGGFRRRFYQRSSQTYNDTYWYSSFDEFDRGAFNPGDDYSYGEGDFGSDGDTGFVDS</sequence>
<evidence type="ECO:0000313" key="2">
    <source>
        <dbReference type="Proteomes" id="UP000294513"/>
    </source>
</evidence>
<gene>
    <name evidence="1" type="ORF">E1298_04935</name>
</gene>
<keyword evidence="2" id="KW-1185">Reference proteome</keyword>
<name>A0A4R5CB82_9ACTN</name>